<dbReference type="AlphaFoldDB" id="A0A9K3HIM0"/>
<organism evidence="4 5">
    <name type="scientific">Helianthus annuus</name>
    <name type="common">Common sunflower</name>
    <dbReference type="NCBI Taxonomy" id="4232"/>
    <lineage>
        <taxon>Eukaryota</taxon>
        <taxon>Viridiplantae</taxon>
        <taxon>Streptophyta</taxon>
        <taxon>Embryophyta</taxon>
        <taxon>Tracheophyta</taxon>
        <taxon>Spermatophyta</taxon>
        <taxon>Magnoliopsida</taxon>
        <taxon>eudicotyledons</taxon>
        <taxon>Gunneridae</taxon>
        <taxon>Pentapetalae</taxon>
        <taxon>asterids</taxon>
        <taxon>campanulids</taxon>
        <taxon>Asterales</taxon>
        <taxon>Asteraceae</taxon>
        <taxon>Asteroideae</taxon>
        <taxon>Heliantheae alliance</taxon>
        <taxon>Heliantheae</taxon>
        <taxon>Helianthus</taxon>
    </lineage>
</organism>
<dbReference type="PANTHER" id="PTHR12558:SF13">
    <property type="entry name" value="CELL DIVISION CYCLE PROTEIN 27 HOMOLOG"/>
    <property type="match status" value="1"/>
</dbReference>
<reference evidence="4" key="1">
    <citation type="journal article" date="2017" name="Nature">
        <title>The sunflower genome provides insights into oil metabolism, flowering and Asterid evolution.</title>
        <authorList>
            <person name="Badouin H."/>
            <person name="Gouzy J."/>
            <person name="Grassa C.J."/>
            <person name="Murat F."/>
            <person name="Staton S.E."/>
            <person name="Cottret L."/>
            <person name="Lelandais-Briere C."/>
            <person name="Owens G.L."/>
            <person name="Carrere S."/>
            <person name="Mayjonade B."/>
            <person name="Legrand L."/>
            <person name="Gill N."/>
            <person name="Kane N.C."/>
            <person name="Bowers J.E."/>
            <person name="Hubner S."/>
            <person name="Bellec A."/>
            <person name="Berard A."/>
            <person name="Berges H."/>
            <person name="Blanchet N."/>
            <person name="Boniface M.C."/>
            <person name="Brunel D."/>
            <person name="Catrice O."/>
            <person name="Chaidir N."/>
            <person name="Claudel C."/>
            <person name="Donnadieu C."/>
            <person name="Faraut T."/>
            <person name="Fievet G."/>
            <person name="Helmstetter N."/>
            <person name="King M."/>
            <person name="Knapp S.J."/>
            <person name="Lai Z."/>
            <person name="Le Paslier M.C."/>
            <person name="Lippi Y."/>
            <person name="Lorenzon L."/>
            <person name="Mandel J.R."/>
            <person name="Marage G."/>
            <person name="Marchand G."/>
            <person name="Marquand E."/>
            <person name="Bret-Mestries E."/>
            <person name="Morien E."/>
            <person name="Nambeesan S."/>
            <person name="Nguyen T."/>
            <person name="Pegot-Espagnet P."/>
            <person name="Pouilly N."/>
            <person name="Raftis F."/>
            <person name="Sallet E."/>
            <person name="Schiex T."/>
            <person name="Thomas J."/>
            <person name="Vandecasteele C."/>
            <person name="Vares D."/>
            <person name="Vear F."/>
            <person name="Vautrin S."/>
            <person name="Crespi M."/>
            <person name="Mangin B."/>
            <person name="Burke J.M."/>
            <person name="Salse J."/>
            <person name="Munos S."/>
            <person name="Vincourt P."/>
            <person name="Rieseberg L.H."/>
            <person name="Langlade N.B."/>
        </authorList>
    </citation>
    <scope>NUCLEOTIDE SEQUENCE</scope>
    <source>
        <tissue evidence="4">Leaves</tissue>
    </source>
</reference>
<evidence type="ECO:0000256" key="3">
    <source>
        <dbReference type="PROSITE-ProRule" id="PRU00339"/>
    </source>
</evidence>
<name>A0A9K3HIM0_HELAN</name>
<protein>
    <submittedName>
        <fullName evidence="4">43kDa postsynaptic protein</fullName>
    </submittedName>
</protein>
<evidence type="ECO:0000313" key="5">
    <source>
        <dbReference type="Proteomes" id="UP000215914"/>
    </source>
</evidence>
<comment type="similarity">
    <text evidence="2">Belongs to the APC3/CDC27 family.</text>
</comment>
<dbReference type="PROSITE" id="PS50005">
    <property type="entry name" value="TPR"/>
    <property type="match status" value="1"/>
</dbReference>
<dbReference type="Proteomes" id="UP000215914">
    <property type="component" value="Unassembled WGS sequence"/>
</dbReference>
<dbReference type="EMBL" id="MNCJ02000327">
    <property type="protein sequence ID" value="KAF5779073.1"/>
    <property type="molecule type" value="Genomic_DNA"/>
</dbReference>
<sequence>MYQKANILASMEDYDGALVVLEEHKEYAPQESSVYALMGKIYKKRLIYDMAMLHFGRALDLKPSATDVATIKAAIEKLHVPDELEDNFKCY</sequence>
<evidence type="ECO:0000256" key="1">
    <source>
        <dbReference type="ARBA" id="ARBA00022803"/>
    </source>
</evidence>
<dbReference type="SUPFAM" id="SSF48452">
    <property type="entry name" value="TPR-like"/>
    <property type="match status" value="1"/>
</dbReference>
<dbReference type="InterPro" id="IPR011990">
    <property type="entry name" value="TPR-like_helical_dom_sf"/>
</dbReference>
<dbReference type="Gramene" id="mRNA:HanXRQr2_Chr12g0555061">
    <property type="protein sequence ID" value="mRNA:HanXRQr2_Chr12g0555061"/>
    <property type="gene ID" value="HanXRQr2_Chr12g0555061"/>
</dbReference>
<comment type="caution">
    <text evidence="4">The sequence shown here is derived from an EMBL/GenBank/DDBJ whole genome shotgun (WGS) entry which is preliminary data.</text>
</comment>
<gene>
    <name evidence="4" type="ORF">HanXRQr2_Chr12g0555061</name>
</gene>
<keyword evidence="1 3" id="KW-0802">TPR repeat</keyword>
<keyword evidence="5" id="KW-1185">Reference proteome</keyword>
<feature type="repeat" description="TPR" evidence="3">
    <location>
        <begin position="32"/>
        <end position="65"/>
    </location>
</feature>
<dbReference type="PANTHER" id="PTHR12558">
    <property type="entry name" value="CELL DIVISION CYCLE 16,23,27"/>
    <property type="match status" value="1"/>
</dbReference>
<evidence type="ECO:0000313" key="4">
    <source>
        <dbReference type="EMBL" id="KAF5779073.1"/>
    </source>
</evidence>
<accession>A0A9K3HIM0</accession>
<dbReference type="Gene3D" id="1.25.40.10">
    <property type="entry name" value="Tetratricopeptide repeat domain"/>
    <property type="match status" value="1"/>
</dbReference>
<proteinExistence type="inferred from homology"/>
<evidence type="ECO:0000256" key="2">
    <source>
        <dbReference type="ARBA" id="ARBA00038210"/>
    </source>
</evidence>
<reference evidence="4" key="2">
    <citation type="submission" date="2020-06" db="EMBL/GenBank/DDBJ databases">
        <title>Helianthus annuus Genome sequencing and assembly Release 2.</title>
        <authorList>
            <person name="Gouzy J."/>
            <person name="Langlade N."/>
            <person name="Munos S."/>
        </authorList>
    </citation>
    <scope>NUCLEOTIDE SEQUENCE</scope>
    <source>
        <tissue evidence="4">Leaves</tissue>
    </source>
</reference>
<dbReference type="InterPro" id="IPR019734">
    <property type="entry name" value="TPR_rpt"/>
</dbReference>